<dbReference type="SUPFAM" id="SSF57424">
    <property type="entry name" value="LDL receptor-like module"/>
    <property type="match status" value="4"/>
</dbReference>
<dbReference type="InterPro" id="IPR011042">
    <property type="entry name" value="6-blade_b-propeller_TolB-like"/>
</dbReference>
<feature type="domain" description="EGF-like" evidence="15">
    <location>
        <begin position="222"/>
        <end position="263"/>
    </location>
</feature>
<name>A0A1Y3AY84_EURMA</name>
<dbReference type="PROSITE" id="PS01209">
    <property type="entry name" value="LDLRA_1"/>
    <property type="match status" value="3"/>
</dbReference>
<evidence type="ECO:0000256" key="12">
    <source>
        <dbReference type="PROSITE-ProRule" id="PRU00124"/>
    </source>
</evidence>
<dbReference type="GO" id="GO:0043235">
    <property type="term" value="C:receptor complex"/>
    <property type="evidence" value="ECO:0007669"/>
    <property type="project" value="TreeGrafter"/>
</dbReference>
<comment type="caution">
    <text evidence="11">Lacks conserved residue(s) required for the propagation of feature annotation.</text>
</comment>
<dbReference type="AlphaFoldDB" id="A0A1Y3AY84"/>
<evidence type="ECO:0000256" key="7">
    <source>
        <dbReference type="ARBA" id="ARBA00023136"/>
    </source>
</evidence>
<feature type="disulfide bond" evidence="12">
    <location>
        <begin position="117"/>
        <end position="132"/>
    </location>
</feature>
<evidence type="ECO:0000259" key="15">
    <source>
        <dbReference type="PROSITE" id="PS50026"/>
    </source>
</evidence>
<dbReference type="SUPFAM" id="SSF57196">
    <property type="entry name" value="EGF/Laminin"/>
    <property type="match status" value="2"/>
</dbReference>
<dbReference type="CDD" id="cd00054">
    <property type="entry name" value="EGF_CA"/>
    <property type="match status" value="1"/>
</dbReference>
<feature type="disulfide bond" evidence="12">
    <location>
        <begin position="5"/>
        <end position="17"/>
    </location>
</feature>
<dbReference type="InterPro" id="IPR023415">
    <property type="entry name" value="LDLR_class-A_CS"/>
</dbReference>
<keyword evidence="2 11" id="KW-0245">EGF-like domain</keyword>
<dbReference type="Gene3D" id="2.120.10.30">
    <property type="entry name" value="TolB, C-terminal domain"/>
    <property type="match status" value="2"/>
</dbReference>
<comment type="caution">
    <text evidence="16">The sequence shown here is derived from an EMBL/GenBank/DDBJ whole genome shotgun (WGS) entry which is preliminary data.</text>
</comment>
<dbReference type="Gene3D" id="2.10.25.10">
    <property type="entry name" value="Laminin"/>
    <property type="match status" value="2"/>
</dbReference>
<dbReference type="InterPro" id="IPR002172">
    <property type="entry name" value="LDrepeatLR_classA_rpt"/>
</dbReference>
<dbReference type="GO" id="GO:0006897">
    <property type="term" value="P:endocytosis"/>
    <property type="evidence" value="ECO:0007669"/>
    <property type="project" value="UniProtKB-KW"/>
</dbReference>
<feature type="disulfide bond" evidence="12">
    <location>
        <begin position="77"/>
        <end position="92"/>
    </location>
</feature>
<evidence type="ECO:0000256" key="10">
    <source>
        <dbReference type="ARBA" id="ARBA00023180"/>
    </source>
</evidence>
<keyword evidence="8 12" id="KW-1015">Disulfide bond</keyword>
<feature type="transmembrane region" description="Helical" evidence="14">
    <location>
        <begin position="996"/>
        <end position="1014"/>
    </location>
</feature>
<feature type="region of interest" description="Disordered" evidence="13">
    <location>
        <begin position="955"/>
        <end position="985"/>
    </location>
</feature>
<evidence type="ECO:0000256" key="6">
    <source>
        <dbReference type="ARBA" id="ARBA00022989"/>
    </source>
</evidence>
<evidence type="ECO:0000256" key="5">
    <source>
        <dbReference type="ARBA" id="ARBA00022737"/>
    </source>
</evidence>
<dbReference type="SUPFAM" id="SSF63825">
    <property type="entry name" value="YWTD domain"/>
    <property type="match status" value="2"/>
</dbReference>
<dbReference type="OrthoDB" id="8831087at2759"/>
<dbReference type="InterPro" id="IPR000152">
    <property type="entry name" value="EGF-type_Asp/Asn_hydroxyl_site"/>
</dbReference>
<dbReference type="SMART" id="SM00135">
    <property type="entry name" value="LY"/>
    <property type="match status" value="6"/>
</dbReference>
<dbReference type="PROSITE" id="PS00010">
    <property type="entry name" value="ASX_HYDROXYL"/>
    <property type="match status" value="1"/>
</dbReference>
<evidence type="ECO:0000256" key="11">
    <source>
        <dbReference type="PROSITE-ProRule" id="PRU00076"/>
    </source>
</evidence>
<dbReference type="Gene3D" id="4.10.400.10">
    <property type="entry name" value="Low-density Lipoprotein Receptor"/>
    <property type="match status" value="4"/>
</dbReference>
<evidence type="ECO:0000256" key="9">
    <source>
        <dbReference type="ARBA" id="ARBA00023170"/>
    </source>
</evidence>
<keyword evidence="3" id="KW-0254">Endocytosis</keyword>
<evidence type="ECO:0000256" key="8">
    <source>
        <dbReference type="ARBA" id="ARBA00023157"/>
    </source>
</evidence>
<keyword evidence="9 16" id="KW-0675">Receptor</keyword>
<dbReference type="InterPro" id="IPR001881">
    <property type="entry name" value="EGF-like_Ca-bd_dom"/>
</dbReference>
<dbReference type="PRINTS" id="PR00261">
    <property type="entry name" value="LDLRECEPTOR"/>
</dbReference>
<keyword evidence="10" id="KW-0325">Glycoprotein</keyword>
<dbReference type="CDD" id="cd00112">
    <property type="entry name" value="LDLa"/>
    <property type="match status" value="4"/>
</dbReference>
<evidence type="ECO:0000256" key="2">
    <source>
        <dbReference type="ARBA" id="ARBA00022536"/>
    </source>
</evidence>
<gene>
    <name evidence="16" type="ORF">BLA29_001481</name>
</gene>
<evidence type="ECO:0000256" key="1">
    <source>
        <dbReference type="ARBA" id="ARBA00004167"/>
    </source>
</evidence>
<evidence type="ECO:0000313" key="16">
    <source>
        <dbReference type="EMBL" id="OTF73480.1"/>
    </source>
</evidence>
<dbReference type="GO" id="GO:0005886">
    <property type="term" value="C:plasma membrane"/>
    <property type="evidence" value="ECO:0007669"/>
    <property type="project" value="TreeGrafter"/>
</dbReference>
<reference evidence="16 17" key="1">
    <citation type="submission" date="2017-03" db="EMBL/GenBank/DDBJ databases">
        <title>Genome Survey of Euroglyphus maynei.</title>
        <authorList>
            <person name="Arlian L.G."/>
            <person name="Morgan M.S."/>
            <person name="Rider S.D."/>
        </authorList>
    </citation>
    <scope>NUCLEOTIDE SEQUENCE [LARGE SCALE GENOMIC DNA]</scope>
    <source>
        <strain evidence="16">Arlian Lab</strain>
        <tissue evidence="16">Whole body</tissue>
    </source>
</reference>
<dbReference type="PANTHER" id="PTHR22722:SF14">
    <property type="entry name" value="MEGALIN, ISOFORM A"/>
    <property type="match status" value="1"/>
</dbReference>
<dbReference type="Proteomes" id="UP000194236">
    <property type="component" value="Unassembled WGS sequence"/>
</dbReference>
<dbReference type="PANTHER" id="PTHR22722">
    <property type="entry name" value="LOW-DENSITY LIPOPROTEIN RECEPTOR-RELATED PROTEIN 2-RELATED"/>
    <property type="match status" value="1"/>
</dbReference>
<dbReference type="EMBL" id="MUJZ01051400">
    <property type="protein sequence ID" value="OTF73480.1"/>
    <property type="molecule type" value="Genomic_DNA"/>
</dbReference>
<sequence length="1084" mass="124061">SSQHCHKSFFDCGNGKCLATIFVCDGDNDCGNYRDELACNSLGNDTATAHVPHSPCPSNEFACNDAVGNCVPQRWVCDGQSECSNNADEANCKSSPIDCHGDFRCGSFECIPPKWRCDGMNDCMDHSDEHNCASIHDNSDIICDKLHDRYRCQSNGLCINYELVCDGKPDCPGGDDEKQSCHAEKCQDKKCSHLCFIDEHSKQAKCSCPPGYQLIDGYHCRDYDECLQQKQHNLCSHKCINLVGNYRCDCNDGYHLIDNRTCVANQISPVLYFSTGGDIHGYDTRDKVIFPVLTLNEYDPVTIIGLDMSIADGKLYYSIFHNDSLFSSVYEIPVDGTIQEYPVANEKRKLLFHDIKSQIEGISIDWSAKHIYMTEASRERIVVCSTVTLICATLIENLPSPRGITVVRSRYRLYWTQWHDRSGGIYESLLDGSEPTKLFSDVSWPNDIVYDSETNRLYWCDGKTGSIEYYDFDIEMRRIVHEDYIRQPYSMIVFEDTLYWTDWIAKKLFSCQKIECHEQTNIFQPTISKRRGLYGITMYHPLRQRTGRKSEMANPCFRHPNPCSHLCLSRTNTTFTCLCPDHMYLSNDSRTCSSRTDEFLIISTGYRLYKFYPDSSSTEPFEMIPMTPVFLVNDLAYNHERYEFYLYDRIRDRIVVAKMEPDFVYHTIVDEDLNGVFGLTFEVNSDNLYWVDMIKGTMEVVSIHKGYRAILNDKLDQPVSMAINALTKTVFVGLKSKNAQILMLTMDGQFIRSLLRSKQGFPFALTAYPFNNQLIWGDPVIERIDSLLLDNSRYNHHEPEKLVEKHVGTVQSMAILNSTLYWTNAESPRLYWTSLTSTMKMIESKKVPHSNLDNDVLKVISSLTRTSIYDYCRANNTCHHICLIGTNGQVCRCNVGFESQDNGHTCQRNRSRDETITKPVVHVINLEDIFDFILSKQKDHIFDSWIDAETNVTTTTPQATDDQQEDETKTSNTQPSSLPQSEQSNESANFFQRNSLYLWFIALCMVGVSILLCVKLNLLPVGRINSIANLVVHRHRETGENVDEESHKNVRTGQVRFFSNPNYQLNQYGHLKNGNNLDNDLLIS</sequence>
<keyword evidence="5" id="KW-0677">Repeat</keyword>
<protein>
    <submittedName>
        <fullName evidence="16">Yolkless-like vitellogenin receptor protein</fullName>
    </submittedName>
</protein>
<organism evidence="16 17">
    <name type="scientific">Euroglyphus maynei</name>
    <name type="common">Mayne's house dust mite</name>
    <dbReference type="NCBI Taxonomy" id="6958"/>
    <lineage>
        <taxon>Eukaryota</taxon>
        <taxon>Metazoa</taxon>
        <taxon>Ecdysozoa</taxon>
        <taxon>Arthropoda</taxon>
        <taxon>Chelicerata</taxon>
        <taxon>Arachnida</taxon>
        <taxon>Acari</taxon>
        <taxon>Acariformes</taxon>
        <taxon>Sarcoptiformes</taxon>
        <taxon>Astigmata</taxon>
        <taxon>Psoroptidia</taxon>
        <taxon>Analgoidea</taxon>
        <taxon>Pyroglyphidae</taxon>
        <taxon>Pyroglyphinae</taxon>
        <taxon>Euroglyphus</taxon>
    </lineage>
</organism>
<comment type="subcellular location">
    <subcellularLocation>
        <location evidence="1">Membrane</location>
        <topology evidence="1">Single-pass membrane protein</topology>
    </subcellularLocation>
</comment>
<dbReference type="SMART" id="SM00179">
    <property type="entry name" value="EGF_CA"/>
    <property type="match status" value="1"/>
</dbReference>
<dbReference type="GO" id="GO:0005509">
    <property type="term" value="F:calcium ion binding"/>
    <property type="evidence" value="ECO:0007669"/>
    <property type="project" value="InterPro"/>
</dbReference>
<keyword evidence="17" id="KW-1185">Reference proteome</keyword>
<dbReference type="PROSITE" id="PS01186">
    <property type="entry name" value="EGF_2"/>
    <property type="match status" value="1"/>
</dbReference>
<feature type="disulfide bond" evidence="12">
    <location>
        <begin position="12"/>
        <end position="30"/>
    </location>
</feature>
<dbReference type="PROSITE" id="PS50026">
    <property type="entry name" value="EGF_3"/>
    <property type="match status" value="1"/>
</dbReference>
<dbReference type="Pfam" id="PF00057">
    <property type="entry name" value="Ldl_recept_a"/>
    <property type="match status" value="4"/>
</dbReference>
<dbReference type="InterPro" id="IPR036055">
    <property type="entry name" value="LDL_receptor-like_sf"/>
</dbReference>
<dbReference type="InterPro" id="IPR000033">
    <property type="entry name" value="LDLR_classB_rpt"/>
</dbReference>
<dbReference type="SMART" id="SM00181">
    <property type="entry name" value="EGF"/>
    <property type="match status" value="4"/>
</dbReference>
<evidence type="ECO:0000256" key="3">
    <source>
        <dbReference type="ARBA" id="ARBA00022583"/>
    </source>
</evidence>
<dbReference type="SMART" id="SM00192">
    <property type="entry name" value="LDLa"/>
    <property type="match status" value="4"/>
</dbReference>
<feature type="non-terminal residue" evidence="16">
    <location>
        <position position="1"/>
    </location>
</feature>
<keyword evidence="7 14" id="KW-0472">Membrane</keyword>
<proteinExistence type="predicted"/>
<dbReference type="PROSITE" id="PS01187">
    <property type="entry name" value="EGF_CA"/>
    <property type="match status" value="1"/>
</dbReference>
<evidence type="ECO:0000313" key="17">
    <source>
        <dbReference type="Proteomes" id="UP000194236"/>
    </source>
</evidence>
<keyword evidence="4 14" id="KW-0812">Transmembrane</keyword>
<feature type="disulfide bond" evidence="12">
    <location>
        <begin position="105"/>
        <end position="123"/>
    </location>
</feature>
<keyword evidence="6 14" id="KW-1133">Transmembrane helix</keyword>
<dbReference type="InterPro" id="IPR000742">
    <property type="entry name" value="EGF"/>
</dbReference>
<dbReference type="PROSITE" id="PS50068">
    <property type="entry name" value="LDLRA_2"/>
    <property type="match status" value="4"/>
</dbReference>
<evidence type="ECO:0000256" key="13">
    <source>
        <dbReference type="SAM" id="MobiDB-lite"/>
    </source>
</evidence>
<dbReference type="InterPro" id="IPR051221">
    <property type="entry name" value="LDLR-related"/>
</dbReference>
<feature type="compositionally biased region" description="Polar residues" evidence="13">
    <location>
        <begin position="971"/>
        <end position="985"/>
    </location>
</feature>
<dbReference type="InterPro" id="IPR018097">
    <property type="entry name" value="EGF_Ca-bd_CS"/>
</dbReference>
<evidence type="ECO:0000256" key="14">
    <source>
        <dbReference type="SAM" id="Phobius"/>
    </source>
</evidence>
<evidence type="ECO:0000256" key="4">
    <source>
        <dbReference type="ARBA" id="ARBA00022692"/>
    </source>
</evidence>
<feature type="disulfide bond" evidence="12">
    <location>
        <begin position="24"/>
        <end position="39"/>
    </location>
</feature>
<accession>A0A1Y3AY84</accession>